<evidence type="ECO:0000256" key="11">
    <source>
        <dbReference type="ARBA" id="ARBA00023136"/>
    </source>
</evidence>
<dbReference type="GO" id="GO:0016682">
    <property type="term" value="F:oxidoreductase activity, acting on diphenols and related substances as donors, oxygen as acceptor"/>
    <property type="evidence" value="ECO:0007669"/>
    <property type="project" value="TreeGrafter"/>
</dbReference>
<dbReference type="PANTHER" id="PTHR43141">
    <property type="entry name" value="CYTOCHROME BD2 SUBUNIT II"/>
    <property type="match status" value="1"/>
</dbReference>
<keyword evidence="4" id="KW-1003">Cell membrane</keyword>
<keyword evidence="6 12" id="KW-0812">Transmembrane</keyword>
<organism evidence="13 14">
    <name type="scientific">Collinsella tanakaei</name>
    <dbReference type="NCBI Taxonomy" id="626935"/>
    <lineage>
        <taxon>Bacteria</taxon>
        <taxon>Bacillati</taxon>
        <taxon>Actinomycetota</taxon>
        <taxon>Coriobacteriia</taxon>
        <taxon>Coriobacteriales</taxon>
        <taxon>Coriobacteriaceae</taxon>
        <taxon>Collinsella</taxon>
    </lineage>
</organism>
<feature type="transmembrane region" description="Helical" evidence="12">
    <location>
        <begin position="232"/>
        <end position="250"/>
    </location>
</feature>
<keyword evidence="10" id="KW-0408">Iron</keyword>
<accession>A0A3E4QRG4</accession>
<feature type="transmembrane region" description="Helical" evidence="12">
    <location>
        <begin position="6"/>
        <end position="36"/>
    </location>
</feature>
<evidence type="ECO:0000256" key="3">
    <source>
        <dbReference type="ARBA" id="ARBA00022448"/>
    </source>
</evidence>
<evidence type="ECO:0000313" key="14">
    <source>
        <dbReference type="Proteomes" id="UP000260943"/>
    </source>
</evidence>
<evidence type="ECO:0000256" key="8">
    <source>
        <dbReference type="ARBA" id="ARBA00022982"/>
    </source>
</evidence>
<keyword evidence="5" id="KW-0349">Heme</keyword>
<evidence type="ECO:0000256" key="10">
    <source>
        <dbReference type="ARBA" id="ARBA00023004"/>
    </source>
</evidence>
<feature type="transmembrane region" description="Helical" evidence="12">
    <location>
        <begin position="113"/>
        <end position="137"/>
    </location>
</feature>
<feature type="transmembrane region" description="Helical" evidence="12">
    <location>
        <begin position="83"/>
        <end position="101"/>
    </location>
</feature>
<comment type="caution">
    <text evidence="13">The sequence shown here is derived from an EMBL/GenBank/DDBJ whole genome shotgun (WGS) entry which is preliminary data.</text>
</comment>
<dbReference type="NCBIfam" id="TIGR00203">
    <property type="entry name" value="cydB"/>
    <property type="match status" value="1"/>
</dbReference>
<dbReference type="Proteomes" id="UP000260943">
    <property type="component" value="Unassembled WGS sequence"/>
</dbReference>
<name>A0A3E4QRG4_9ACTN</name>
<dbReference type="GO" id="GO:0019646">
    <property type="term" value="P:aerobic electron transport chain"/>
    <property type="evidence" value="ECO:0007669"/>
    <property type="project" value="TreeGrafter"/>
</dbReference>
<sequence>MTALGILWFVLIAVLICGYFVLDGFDLGAGVLYPFLARDERDRAVVRRAIGPVWDGNEVWLLTAGGALFAAFAPAYATSFSGFYLAIMLVLFGLIVRATALEFRAHDPAWAKLWDVLFFVGSLLPALLFGVAVGNVVQGLPLNAAGDYTGTFFDLLSPFALSCGVLGLVHMLVQGSSWIALKAPQGSGLKARATILRGRLAIADLVVFALVGLQFMMVVVPNSAAGITANTVSSVFALVFAASLAAVVACKGTCRKADIARHVLVSLGCVGLVGMFAASLFPNLIPATSPAFSITIANAASSDLTLIAMTVIACIGVPLVLVYHVISYRIFSGSLDDSDLTY</sequence>
<dbReference type="Pfam" id="PF02322">
    <property type="entry name" value="Cyt_bd_oxida_II"/>
    <property type="match status" value="1"/>
</dbReference>
<evidence type="ECO:0000256" key="1">
    <source>
        <dbReference type="ARBA" id="ARBA00004651"/>
    </source>
</evidence>
<dbReference type="PIRSF" id="PIRSF000267">
    <property type="entry name" value="Cyt_oxidse_sub2"/>
    <property type="match status" value="1"/>
</dbReference>
<keyword evidence="7" id="KW-0479">Metal-binding</keyword>
<dbReference type="GO" id="GO:0070069">
    <property type="term" value="C:cytochrome complex"/>
    <property type="evidence" value="ECO:0007669"/>
    <property type="project" value="TreeGrafter"/>
</dbReference>
<keyword evidence="3" id="KW-0813">Transport</keyword>
<keyword evidence="9 12" id="KW-1133">Transmembrane helix</keyword>
<evidence type="ECO:0000256" key="5">
    <source>
        <dbReference type="ARBA" id="ARBA00022617"/>
    </source>
</evidence>
<evidence type="ECO:0000256" key="9">
    <source>
        <dbReference type="ARBA" id="ARBA00022989"/>
    </source>
</evidence>
<protein>
    <submittedName>
        <fullName evidence="13">Cytochrome d ubiquinol oxidase subunit II</fullName>
    </submittedName>
</protein>
<feature type="transmembrane region" description="Helical" evidence="12">
    <location>
        <begin position="201"/>
        <end position="220"/>
    </location>
</feature>
<evidence type="ECO:0000256" key="6">
    <source>
        <dbReference type="ARBA" id="ARBA00022692"/>
    </source>
</evidence>
<dbReference type="EMBL" id="QSRJ01000008">
    <property type="protein sequence ID" value="RGL09677.1"/>
    <property type="molecule type" value="Genomic_DNA"/>
</dbReference>
<dbReference type="GO" id="GO:0005886">
    <property type="term" value="C:plasma membrane"/>
    <property type="evidence" value="ECO:0007669"/>
    <property type="project" value="UniProtKB-SubCell"/>
</dbReference>
<evidence type="ECO:0000256" key="2">
    <source>
        <dbReference type="ARBA" id="ARBA00007543"/>
    </source>
</evidence>
<keyword evidence="11 12" id="KW-0472">Membrane</keyword>
<feature type="transmembrane region" description="Helical" evidence="12">
    <location>
        <begin position="157"/>
        <end position="181"/>
    </location>
</feature>
<dbReference type="RefSeq" id="WP_117679815.1">
    <property type="nucleotide sequence ID" value="NZ_JAQCWE010000003.1"/>
</dbReference>
<gene>
    <name evidence="13" type="primary">cydB</name>
    <name evidence="13" type="ORF">DXC81_07250</name>
</gene>
<comment type="subcellular location">
    <subcellularLocation>
        <location evidence="1">Cell membrane</location>
        <topology evidence="1">Multi-pass membrane protein</topology>
    </subcellularLocation>
</comment>
<dbReference type="AlphaFoldDB" id="A0A3E4QRG4"/>
<evidence type="ECO:0000256" key="4">
    <source>
        <dbReference type="ARBA" id="ARBA00022475"/>
    </source>
</evidence>
<proteinExistence type="inferred from homology"/>
<reference evidence="13 14" key="1">
    <citation type="submission" date="2018-08" db="EMBL/GenBank/DDBJ databases">
        <title>A genome reference for cultivated species of the human gut microbiota.</title>
        <authorList>
            <person name="Zou Y."/>
            <person name="Xue W."/>
            <person name="Luo G."/>
        </authorList>
    </citation>
    <scope>NUCLEOTIDE SEQUENCE [LARGE SCALE GENOMIC DNA]</scope>
    <source>
        <strain evidence="13 14">TF08-14</strain>
    </source>
</reference>
<dbReference type="GO" id="GO:0009055">
    <property type="term" value="F:electron transfer activity"/>
    <property type="evidence" value="ECO:0007669"/>
    <property type="project" value="TreeGrafter"/>
</dbReference>
<evidence type="ECO:0000313" key="13">
    <source>
        <dbReference type="EMBL" id="RGL09677.1"/>
    </source>
</evidence>
<dbReference type="PANTHER" id="PTHR43141:SF5">
    <property type="entry name" value="CYTOCHROME BD-I UBIQUINOL OXIDASE SUBUNIT 2"/>
    <property type="match status" value="1"/>
</dbReference>
<evidence type="ECO:0000256" key="12">
    <source>
        <dbReference type="SAM" id="Phobius"/>
    </source>
</evidence>
<feature type="transmembrane region" description="Helical" evidence="12">
    <location>
        <begin position="305"/>
        <end position="326"/>
    </location>
</feature>
<comment type="similarity">
    <text evidence="2">Belongs to the cytochrome ubiquinol oxidase subunit 2 family.</text>
</comment>
<feature type="transmembrane region" description="Helical" evidence="12">
    <location>
        <begin position="262"/>
        <end position="285"/>
    </location>
</feature>
<dbReference type="GO" id="GO:0046872">
    <property type="term" value="F:metal ion binding"/>
    <property type="evidence" value="ECO:0007669"/>
    <property type="project" value="UniProtKB-KW"/>
</dbReference>
<dbReference type="InterPro" id="IPR003317">
    <property type="entry name" value="Cyt-d_oxidase_su2"/>
</dbReference>
<keyword evidence="8" id="KW-0249">Electron transport</keyword>
<evidence type="ECO:0000256" key="7">
    <source>
        <dbReference type="ARBA" id="ARBA00022723"/>
    </source>
</evidence>